<feature type="region of interest" description="Disordered" evidence="1">
    <location>
        <begin position="67"/>
        <end position="101"/>
    </location>
</feature>
<sequence>MPVKHLKKAGGFTLMELVLGIVVFAIAMSLFLSLIVPQARQSADPILQVRASELAQSLMSEIVSKSFDENSSRGGGTGRCNEAPNPDCTASNALGPDGETRGTYNDVDDYDGLNQSGAAIQNSSGSTISLNGRNLYEGFLVNIIVFYDDDMDGLDDALSRGLAYIGNNKLIHVTVTTPTGEAIAFSSYRSNY</sequence>
<proteinExistence type="predicted"/>
<evidence type="ECO:0000256" key="2">
    <source>
        <dbReference type="SAM" id="Phobius"/>
    </source>
</evidence>
<evidence type="ECO:0000313" key="3">
    <source>
        <dbReference type="EMBL" id="KXI30111.1"/>
    </source>
</evidence>
<keyword evidence="2" id="KW-1133">Transmembrane helix</keyword>
<feature type="transmembrane region" description="Helical" evidence="2">
    <location>
        <begin position="12"/>
        <end position="36"/>
    </location>
</feature>
<dbReference type="RefSeq" id="WP_068373916.1">
    <property type="nucleotide sequence ID" value="NZ_LSNE01000003.1"/>
</dbReference>
<protein>
    <submittedName>
        <fullName evidence="3">Prepilin cleavage protein</fullName>
    </submittedName>
</protein>
<dbReference type="Proteomes" id="UP000070299">
    <property type="component" value="Unassembled WGS sequence"/>
</dbReference>
<dbReference type="EMBL" id="LSNE01000003">
    <property type="protein sequence ID" value="KXI30111.1"/>
    <property type="molecule type" value="Genomic_DNA"/>
</dbReference>
<reference evidence="4" key="1">
    <citation type="submission" date="2016-02" db="EMBL/GenBank/DDBJ databases">
        <authorList>
            <person name="Schultz-Johansen M."/>
            <person name="Glaring M.A."/>
            <person name="Bech P.K."/>
            <person name="Stougaard P."/>
        </authorList>
    </citation>
    <scope>NUCLEOTIDE SEQUENCE [LARGE SCALE GENOMIC DNA]</scope>
    <source>
        <strain evidence="4">S66</strain>
    </source>
</reference>
<evidence type="ECO:0000256" key="1">
    <source>
        <dbReference type="SAM" id="MobiDB-lite"/>
    </source>
</evidence>
<dbReference type="STRING" id="1799789.AX660_08930"/>
<keyword evidence="2" id="KW-0812">Transmembrane</keyword>
<keyword evidence="4" id="KW-1185">Reference proteome</keyword>
<accession>A0A136A4G1</accession>
<keyword evidence="2" id="KW-0472">Membrane</keyword>
<organism evidence="3 4">
    <name type="scientific">Paraglaciecola hydrolytica</name>
    <dbReference type="NCBI Taxonomy" id="1799789"/>
    <lineage>
        <taxon>Bacteria</taxon>
        <taxon>Pseudomonadati</taxon>
        <taxon>Pseudomonadota</taxon>
        <taxon>Gammaproteobacteria</taxon>
        <taxon>Alteromonadales</taxon>
        <taxon>Alteromonadaceae</taxon>
        <taxon>Paraglaciecola</taxon>
    </lineage>
</organism>
<dbReference type="AlphaFoldDB" id="A0A136A4G1"/>
<dbReference type="OrthoDB" id="5593857at2"/>
<comment type="caution">
    <text evidence="3">The sequence shown here is derived from an EMBL/GenBank/DDBJ whole genome shotgun (WGS) entry which is preliminary data.</text>
</comment>
<name>A0A136A4G1_9ALTE</name>
<evidence type="ECO:0000313" key="4">
    <source>
        <dbReference type="Proteomes" id="UP000070299"/>
    </source>
</evidence>
<gene>
    <name evidence="3" type="ORF">AX660_08930</name>
</gene>